<dbReference type="Pfam" id="PF05635">
    <property type="entry name" value="23S_rRNA_IVP"/>
    <property type="match status" value="1"/>
</dbReference>
<gene>
    <name evidence="1" type="ORF">DSM104635_03154</name>
</gene>
<dbReference type="Proteomes" id="UP000431269">
    <property type="component" value="Chromosome"/>
</dbReference>
<name>A0A6I6MS91_9CAUL</name>
<reference evidence="2" key="1">
    <citation type="submission" date="2019-12" db="EMBL/GenBank/DDBJ databases">
        <title>Complete genome of Terracaulis silvestris 0127_4.</title>
        <authorList>
            <person name="Vieira S."/>
            <person name="Riedel T."/>
            <person name="Sproer C."/>
            <person name="Pascual J."/>
            <person name="Boedeker C."/>
            <person name="Overmann J."/>
        </authorList>
    </citation>
    <scope>NUCLEOTIDE SEQUENCE [LARGE SCALE GENOMIC DNA]</scope>
    <source>
        <strain evidence="2">0127_4</strain>
    </source>
</reference>
<proteinExistence type="predicted"/>
<accession>A0A6I6MS91</accession>
<dbReference type="SUPFAM" id="SSF158446">
    <property type="entry name" value="IVS-encoded protein-like"/>
    <property type="match status" value="1"/>
</dbReference>
<dbReference type="PANTHER" id="PTHR38471">
    <property type="entry name" value="FOUR HELIX BUNDLE PROTEIN"/>
    <property type="match status" value="1"/>
</dbReference>
<protein>
    <submittedName>
        <fullName evidence="1">Four helix bundle protein</fullName>
    </submittedName>
</protein>
<evidence type="ECO:0000313" key="2">
    <source>
        <dbReference type="Proteomes" id="UP000431269"/>
    </source>
</evidence>
<sequence>MADGRVGVATSVWDMIVFQKAYAAALEIHRIAQTFPKHEQYELASQLRRSSKSICANLAEGRARQQGSTAEFRRFALIALGSTDESALWCRFAKDLGYLTEDQFQKLSGQYVEIAKMLNGLIAKLK</sequence>
<organism evidence="1 2">
    <name type="scientific">Terricaulis silvestris</name>
    <dbReference type="NCBI Taxonomy" id="2686094"/>
    <lineage>
        <taxon>Bacteria</taxon>
        <taxon>Pseudomonadati</taxon>
        <taxon>Pseudomonadota</taxon>
        <taxon>Alphaproteobacteria</taxon>
        <taxon>Caulobacterales</taxon>
        <taxon>Caulobacteraceae</taxon>
        <taxon>Terricaulis</taxon>
    </lineage>
</organism>
<evidence type="ECO:0000313" key="1">
    <source>
        <dbReference type="EMBL" id="QGZ96296.1"/>
    </source>
</evidence>
<dbReference type="RefSeq" id="WP_158767095.1">
    <property type="nucleotide sequence ID" value="NZ_CP047045.1"/>
</dbReference>
<keyword evidence="2" id="KW-1185">Reference proteome</keyword>
<dbReference type="InterPro" id="IPR036583">
    <property type="entry name" value="23S_rRNA_IVS_sf"/>
</dbReference>
<dbReference type="KEGG" id="tsv:DSM104635_03154"/>
<dbReference type="EMBL" id="CP047045">
    <property type="protein sequence ID" value="QGZ96296.1"/>
    <property type="molecule type" value="Genomic_DNA"/>
</dbReference>
<dbReference type="NCBIfam" id="TIGR02436">
    <property type="entry name" value="four helix bundle protein"/>
    <property type="match status" value="1"/>
</dbReference>
<dbReference type="Gene3D" id="1.20.1440.60">
    <property type="entry name" value="23S rRNA-intervening sequence"/>
    <property type="match status" value="1"/>
</dbReference>
<dbReference type="CDD" id="cd16377">
    <property type="entry name" value="23S_rRNA_IVP_like"/>
    <property type="match status" value="1"/>
</dbReference>
<dbReference type="InterPro" id="IPR012657">
    <property type="entry name" value="23S_rRNA-intervening_sequence"/>
</dbReference>
<dbReference type="PANTHER" id="PTHR38471:SF2">
    <property type="entry name" value="FOUR HELIX BUNDLE PROTEIN"/>
    <property type="match status" value="1"/>
</dbReference>
<dbReference type="AlphaFoldDB" id="A0A6I6MS91"/>